<dbReference type="STRING" id="1432562.WN59_10280"/>
<keyword evidence="7" id="KW-0378">Hydrolase</keyword>
<dbReference type="SMART" id="SM00047">
    <property type="entry name" value="LYZ2"/>
    <property type="match status" value="1"/>
</dbReference>
<organism evidence="12 13">
    <name type="scientific">Salinicoccus sediminis</name>
    <dbReference type="NCBI Taxonomy" id="1432562"/>
    <lineage>
        <taxon>Bacteria</taxon>
        <taxon>Bacillati</taxon>
        <taxon>Bacillota</taxon>
        <taxon>Bacilli</taxon>
        <taxon>Bacillales</taxon>
        <taxon>Staphylococcaceae</taxon>
        <taxon>Salinicoccus</taxon>
    </lineage>
</organism>
<comment type="caution">
    <text evidence="12">The sequence shown here is derived from an EMBL/GenBank/DDBJ whole genome shotgun (WGS) entry which is preliminary data.</text>
</comment>
<dbReference type="GO" id="GO:0004040">
    <property type="term" value="F:amidase activity"/>
    <property type="evidence" value="ECO:0007669"/>
    <property type="project" value="InterPro"/>
</dbReference>
<evidence type="ECO:0000313" key="13">
    <source>
        <dbReference type="Proteomes" id="UP000034287"/>
    </source>
</evidence>
<evidence type="ECO:0000256" key="8">
    <source>
        <dbReference type="ARBA" id="ARBA00023316"/>
    </source>
</evidence>
<dbReference type="Pfam" id="PF01832">
    <property type="entry name" value="Glucosaminidase"/>
    <property type="match status" value="1"/>
</dbReference>
<dbReference type="GO" id="GO:0071555">
    <property type="term" value="P:cell wall organization"/>
    <property type="evidence" value="ECO:0007669"/>
    <property type="project" value="UniProtKB-KW"/>
</dbReference>
<evidence type="ECO:0000256" key="4">
    <source>
        <dbReference type="ARBA" id="ARBA00011901"/>
    </source>
</evidence>
<evidence type="ECO:0000256" key="2">
    <source>
        <dbReference type="ARBA" id="ARBA00004613"/>
    </source>
</evidence>
<dbReference type="AlphaFoldDB" id="A0A0M2SM89"/>
<dbReference type="GO" id="GO:0008745">
    <property type="term" value="F:N-acetylmuramoyl-L-alanine amidase activity"/>
    <property type="evidence" value="ECO:0007669"/>
    <property type="project" value="UniProtKB-EC"/>
</dbReference>
<reference evidence="12 13" key="1">
    <citation type="submission" date="2015-04" db="EMBL/GenBank/DDBJ databases">
        <title>Taxonomic description and genome sequence of Salinicoccus sediminis sp. nov., a novel hyper halotolerant bacterium isolated from marine sediment.</title>
        <authorList>
            <person name="Mathan Kumar R."/>
            <person name="Kaur G."/>
            <person name="Kumar N."/>
            <person name="Kumar A."/>
            <person name="Singh N.K."/>
            <person name="Kaur N."/>
            <person name="Mayilraj S."/>
        </authorList>
    </citation>
    <scope>NUCLEOTIDE SEQUENCE [LARGE SCALE GENOMIC DNA]</scope>
    <source>
        <strain evidence="12 13">SV-16</strain>
    </source>
</reference>
<feature type="domain" description="GW" evidence="11">
    <location>
        <begin position="727"/>
        <end position="802"/>
    </location>
</feature>
<evidence type="ECO:0000259" key="11">
    <source>
        <dbReference type="PROSITE" id="PS51780"/>
    </source>
</evidence>
<feature type="signal peptide" evidence="10">
    <location>
        <begin position="1"/>
        <end position="26"/>
    </location>
</feature>
<sequence>MKNSKFLFVPMLATSVFLFTPSTASAEEGAESTADTNTEENAENPQLDDKNTYDGQTSVQQPQVSETGSEDESVESAENQQFDELPSKTSQQNNPTEETSALPGNNSDSDNTVEAVEETTEALDSSEEAGQGISDGPVDKESSADDTEETVSEKEQDHDQKVNTADAPVSENTEEESAANETTVTGEENSDDPSEESLGDENENRDTPDNSEAKAPVTKDNEETVSEKEQDHDQKVNTADAPVNKDTEEESTVNETTVTGEENTDDSSKEVSDDEDDSAENDEQKNDTETNASEDDTAVDEDEKETKDAGIHEIQTLRLSSDKSIKMYSFDTKAKNNKPVVTKAQYAARFTDGKHSGLYSPVTSSEGVSLDFMDGKTVYITQKAVHDGTTYYRVHKNYEGAMQGWVKEKDLRLFHLSDSRKHTKDYAVRRDNEYLLTNPWGTDEQTVKRLDKYDTRLFRAEDTLNLGALTFYYGKIGDDYGWLADSRLKAASSPKVTRENYAAKLNTRKNSGLYSPVTSRESHSLNFLKDKTLYITQKADYNGTIFYRVHQNYDGAMQGWIQKEDLDLWSLGEPKTHRKEYSIARKNEYLLTNPWGSSTQTVKKLSAYGNSLFKAEKELDLGVLTYYYGKIGNDYGWLEETRIKDATPVVTSARFAARVDNGNNSGIYSPVTSKTSKKMGVIEDQTLYITQKATYNGTTFYRVHSNLGGAMQGWIKEKDLTLYRLTNPTNHTKKYTVARKNDYLLTNPWGTSYQRVSQLSKYGNQVFQAQKSLKLGLLTFHYGKIGNDYGWIQDNRLKEYTPVAPSPSVKTVKYNQSFNQVLNTQMNLRSKPQAWVSGGGWRNATRSEVANFLDTSHQTSETWMYTFLDLDRSQNIASSTINSKLLNGKGTLNKQGSAFLNASKTHGINEVYLISHALHETGNGTSTLAQGVRLDSNGNISSSGKKYYNMYGIAAYDHNAVLAGARYAQQMGWDTPAKAIVGGARFISQSYFNRGQTTLYSMRWNPASPGTYQYATDVNWAYATAQNLRNYYRQLGIRGQYYTKHIF</sequence>
<proteinExistence type="inferred from homology"/>
<dbReference type="PROSITE" id="PS51780">
    <property type="entry name" value="GW"/>
    <property type="match status" value="1"/>
</dbReference>
<gene>
    <name evidence="12" type="ORF">WN59_10280</name>
</gene>
<keyword evidence="6 10" id="KW-0732">Signal</keyword>
<dbReference type="InterPro" id="IPR002901">
    <property type="entry name" value="MGlyc_endo_b_GlcNAc-like_dom"/>
</dbReference>
<keyword evidence="8" id="KW-0961">Cell wall biogenesis/degradation</keyword>
<evidence type="ECO:0000256" key="1">
    <source>
        <dbReference type="ARBA" id="ARBA00001561"/>
    </source>
</evidence>
<feature type="compositionally biased region" description="Basic and acidic residues" evidence="9">
    <location>
        <begin position="202"/>
        <end position="235"/>
    </location>
</feature>
<feature type="compositionally biased region" description="Acidic residues" evidence="9">
    <location>
        <begin position="292"/>
        <end position="303"/>
    </location>
</feature>
<evidence type="ECO:0000256" key="5">
    <source>
        <dbReference type="ARBA" id="ARBA00022525"/>
    </source>
</evidence>
<dbReference type="GO" id="GO:0005576">
    <property type="term" value="C:extracellular region"/>
    <property type="evidence" value="ECO:0007669"/>
    <property type="project" value="UniProtKB-SubCell"/>
</dbReference>
<keyword evidence="5" id="KW-0964">Secreted</keyword>
<dbReference type="Proteomes" id="UP000034287">
    <property type="component" value="Unassembled WGS sequence"/>
</dbReference>
<comment type="catalytic activity">
    <reaction evidence="1">
        <text>Hydrolyzes the link between N-acetylmuramoyl residues and L-amino acid residues in certain cell-wall glycopeptides.</text>
        <dbReference type="EC" id="3.5.1.28"/>
    </reaction>
</comment>
<dbReference type="Pfam" id="PF13457">
    <property type="entry name" value="GW"/>
    <property type="match status" value="5"/>
</dbReference>
<comment type="similarity">
    <text evidence="3">In the N-terminal section; belongs to the N-acetylmuramoyl-L-alanine amidase 2 family.</text>
</comment>
<evidence type="ECO:0000256" key="10">
    <source>
        <dbReference type="SAM" id="SignalP"/>
    </source>
</evidence>
<evidence type="ECO:0000256" key="6">
    <source>
        <dbReference type="ARBA" id="ARBA00022729"/>
    </source>
</evidence>
<feature type="compositionally biased region" description="Acidic residues" evidence="9">
    <location>
        <begin position="115"/>
        <end position="127"/>
    </location>
</feature>
<dbReference type="SUPFAM" id="SSF82057">
    <property type="entry name" value="Prokaryotic SH3-related domain"/>
    <property type="match status" value="1"/>
</dbReference>
<feature type="compositionally biased region" description="Acidic residues" evidence="9">
    <location>
        <begin position="272"/>
        <end position="281"/>
    </location>
</feature>
<feature type="chain" id="PRO_5005641799" description="N-acetylmuramoyl-L-alanine amidase" evidence="10">
    <location>
        <begin position="27"/>
        <end position="1047"/>
    </location>
</feature>
<feature type="compositionally biased region" description="Polar residues" evidence="9">
    <location>
        <begin position="76"/>
        <end position="110"/>
    </location>
</feature>
<evidence type="ECO:0000256" key="9">
    <source>
        <dbReference type="SAM" id="MobiDB-lite"/>
    </source>
</evidence>
<feature type="compositionally biased region" description="Polar residues" evidence="9">
    <location>
        <begin position="53"/>
        <end position="67"/>
    </location>
</feature>
<evidence type="ECO:0000313" key="12">
    <source>
        <dbReference type="EMBL" id="KKK33977.1"/>
    </source>
</evidence>
<accession>A0A0M2SM89</accession>
<evidence type="ECO:0000256" key="3">
    <source>
        <dbReference type="ARBA" id="ARBA00006088"/>
    </source>
</evidence>
<dbReference type="InterPro" id="IPR038200">
    <property type="entry name" value="GW_dom_sf"/>
</dbReference>
<dbReference type="InterPro" id="IPR025987">
    <property type="entry name" value="GW_dom"/>
</dbReference>
<evidence type="ECO:0000256" key="7">
    <source>
        <dbReference type="ARBA" id="ARBA00022801"/>
    </source>
</evidence>
<dbReference type="PATRIC" id="fig|1432562.3.peg.2041"/>
<feature type="region of interest" description="Disordered" evidence="9">
    <location>
        <begin position="24"/>
        <end position="313"/>
    </location>
</feature>
<feature type="compositionally biased region" description="Low complexity" evidence="9">
    <location>
        <begin position="24"/>
        <end position="34"/>
    </location>
</feature>
<dbReference type="OrthoDB" id="9816557at2"/>
<comment type="subcellular location">
    <subcellularLocation>
        <location evidence="2">Secreted</location>
    </subcellularLocation>
</comment>
<dbReference type="EMBL" id="LAYZ01000024">
    <property type="protein sequence ID" value="KKK33977.1"/>
    <property type="molecule type" value="Genomic_DNA"/>
</dbReference>
<name>A0A0M2SM89_9STAP</name>
<keyword evidence="13" id="KW-1185">Reference proteome</keyword>
<feature type="compositionally biased region" description="Acidic residues" evidence="9">
    <location>
        <begin position="188"/>
        <end position="201"/>
    </location>
</feature>
<feature type="compositionally biased region" description="Basic and acidic residues" evidence="9">
    <location>
        <begin position="151"/>
        <end position="161"/>
    </location>
</feature>
<protein>
    <recommendedName>
        <fullName evidence="4">N-acetylmuramoyl-L-alanine amidase</fullName>
        <ecNumber evidence="4">3.5.1.28</ecNumber>
    </recommendedName>
</protein>
<dbReference type="RefSeq" id="WP_046516853.1">
    <property type="nucleotide sequence ID" value="NZ_LAYZ01000024.1"/>
</dbReference>
<dbReference type="EC" id="3.5.1.28" evidence="4"/>
<dbReference type="Gene3D" id="2.30.30.170">
    <property type="match status" value="6"/>
</dbReference>